<dbReference type="Proteomes" id="UP000541535">
    <property type="component" value="Unassembled WGS sequence"/>
</dbReference>
<dbReference type="Pfam" id="PF13489">
    <property type="entry name" value="Methyltransf_23"/>
    <property type="match status" value="1"/>
</dbReference>
<keyword evidence="2" id="KW-1185">Reference proteome</keyword>
<protein>
    <submittedName>
        <fullName evidence="1">SAM-dependent methyltransferase</fullName>
    </submittedName>
</protein>
<name>A0A7W5FSU0_9BURK</name>
<accession>A0A7W5FSU0</accession>
<reference evidence="1 2" key="1">
    <citation type="submission" date="2020-08" db="EMBL/GenBank/DDBJ databases">
        <title>Genomic Encyclopedia of Type Strains, Phase III (KMG-III): the genomes of soil and plant-associated and newly described type strains.</title>
        <authorList>
            <person name="Whitman W."/>
        </authorList>
    </citation>
    <scope>NUCLEOTIDE SEQUENCE [LARGE SCALE GENOMIC DNA]</scope>
    <source>
        <strain evidence="1 2">CECT 8897</strain>
    </source>
</reference>
<dbReference type="RefSeq" id="WP_183439463.1">
    <property type="nucleotide sequence ID" value="NZ_JACHXD010000001.1"/>
</dbReference>
<sequence>MSTAHIPVITVSYNSPDLIERLLRTFRQFYANKVYVIDGSNPDIALQIKAIAVSFPNVEFIAFGYNIHHGPGMSWAIQNLGLEGQVLFLDSDVEIVNGGMIESLQSGLTPEMWGAGGIQQVNEQGYDRPEDGAVAYLHPACMLVNIDVVRQWPLPIKHGAPLVQTMLALHQAGKAHLLKHMDWVKDDFGPETGRHYIRHTWQGTVIRTGGYHYDLPAADSTLDQHLLAFVPADAQKLVEVGCHNGVFAKAYRAAHPICNYTGVEADPVQANLARPHCDYVFNLDIEQADEKFYAHVAGADCWILGDVLSSLRDPWAMLARIRRQLKPGGTVVASLRNFQHWSMQARLAVGDLRYQPGTVLDLPDVRVFTRGTILDMFQQAGFRIAGGTPVIREEAGREAFLPALRALAEASGSDPDTAVQDALPWQYIILAQAA</sequence>
<dbReference type="GO" id="GO:0032259">
    <property type="term" value="P:methylation"/>
    <property type="evidence" value="ECO:0007669"/>
    <property type="project" value="UniProtKB-KW"/>
</dbReference>
<dbReference type="GO" id="GO:0008168">
    <property type="term" value="F:methyltransferase activity"/>
    <property type="evidence" value="ECO:0007669"/>
    <property type="project" value="UniProtKB-KW"/>
</dbReference>
<dbReference type="CDD" id="cd02440">
    <property type="entry name" value="AdoMet_MTases"/>
    <property type="match status" value="1"/>
</dbReference>
<dbReference type="SUPFAM" id="SSF53335">
    <property type="entry name" value="S-adenosyl-L-methionine-dependent methyltransferases"/>
    <property type="match status" value="1"/>
</dbReference>
<dbReference type="InterPro" id="IPR029044">
    <property type="entry name" value="Nucleotide-diphossugar_trans"/>
</dbReference>
<dbReference type="InterPro" id="IPR029063">
    <property type="entry name" value="SAM-dependent_MTases_sf"/>
</dbReference>
<organism evidence="1 2">
    <name type="scientific">Pseudoduganella violacea</name>
    <dbReference type="NCBI Taxonomy" id="1715466"/>
    <lineage>
        <taxon>Bacteria</taxon>
        <taxon>Pseudomonadati</taxon>
        <taxon>Pseudomonadota</taxon>
        <taxon>Betaproteobacteria</taxon>
        <taxon>Burkholderiales</taxon>
        <taxon>Oxalobacteraceae</taxon>
        <taxon>Telluria group</taxon>
        <taxon>Pseudoduganella</taxon>
    </lineage>
</organism>
<evidence type="ECO:0000313" key="2">
    <source>
        <dbReference type="Proteomes" id="UP000541535"/>
    </source>
</evidence>
<evidence type="ECO:0000313" key="1">
    <source>
        <dbReference type="EMBL" id="MBB3117533.1"/>
    </source>
</evidence>
<dbReference type="AlphaFoldDB" id="A0A7W5FSU0"/>
<keyword evidence="1" id="KW-0808">Transferase</keyword>
<dbReference type="EMBL" id="JACHXD010000001">
    <property type="protein sequence ID" value="MBB3117533.1"/>
    <property type="molecule type" value="Genomic_DNA"/>
</dbReference>
<comment type="caution">
    <text evidence="1">The sequence shown here is derived from an EMBL/GenBank/DDBJ whole genome shotgun (WGS) entry which is preliminary data.</text>
</comment>
<dbReference type="Gene3D" id="3.40.50.150">
    <property type="entry name" value="Vaccinia Virus protein VP39"/>
    <property type="match status" value="1"/>
</dbReference>
<dbReference type="SUPFAM" id="SSF53448">
    <property type="entry name" value="Nucleotide-diphospho-sugar transferases"/>
    <property type="match status" value="1"/>
</dbReference>
<keyword evidence="1" id="KW-0489">Methyltransferase</keyword>
<gene>
    <name evidence="1" type="ORF">FHS03_000552</name>
</gene>
<proteinExistence type="predicted"/>